<keyword evidence="4 8" id="KW-0812">Transmembrane</keyword>
<comment type="subcellular location">
    <subcellularLocation>
        <location evidence="1">Membrane</location>
        <topology evidence="1">Multi-pass membrane protein</topology>
    </subcellularLocation>
</comment>
<dbReference type="Pfam" id="PF01545">
    <property type="entry name" value="Cation_efflux"/>
    <property type="match status" value="1"/>
</dbReference>
<evidence type="ECO:0000256" key="2">
    <source>
        <dbReference type="ARBA" id="ARBA00008873"/>
    </source>
</evidence>
<evidence type="ECO:0000313" key="12">
    <source>
        <dbReference type="Proteomes" id="UP000286848"/>
    </source>
</evidence>
<protein>
    <submittedName>
        <fullName evidence="11">Cation transporter</fullName>
    </submittedName>
</protein>
<feature type="transmembrane region" description="Helical" evidence="8">
    <location>
        <begin position="183"/>
        <end position="200"/>
    </location>
</feature>
<dbReference type="RefSeq" id="WP_124974504.1">
    <property type="nucleotide sequence ID" value="NZ_BFFP01000002.1"/>
</dbReference>
<feature type="transmembrane region" description="Helical" evidence="8">
    <location>
        <begin position="118"/>
        <end position="140"/>
    </location>
</feature>
<keyword evidence="3" id="KW-0813">Transport</keyword>
<comment type="similarity">
    <text evidence="2">Belongs to the cation diffusion facilitator (CDF) transporter (TC 2.A.4) family. SLC30A subfamily.</text>
</comment>
<dbReference type="EMBL" id="BFFP01000002">
    <property type="protein sequence ID" value="GBG93731.1"/>
    <property type="molecule type" value="Genomic_DNA"/>
</dbReference>
<dbReference type="Pfam" id="PF16916">
    <property type="entry name" value="ZT_dimer"/>
    <property type="match status" value="1"/>
</dbReference>
<comment type="caution">
    <text evidence="11">The sequence shown here is derived from an EMBL/GenBank/DDBJ whole genome shotgun (WGS) entry which is preliminary data.</text>
</comment>
<keyword evidence="7 8" id="KW-0472">Membrane</keyword>
<dbReference type="InterPro" id="IPR036837">
    <property type="entry name" value="Cation_efflux_CTD_sf"/>
</dbReference>
<keyword evidence="6" id="KW-0406">Ion transport</keyword>
<proteinExistence type="inferred from homology"/>
<feature type="transmembrane region" description="Helical" evidence="8">
    <location>
        <begin position="16"/>
        <end position="40"/>
    </location>
</feature>
<evidence type="ECO:0000256" key="3">
    <source>
        <dbReference type="ARBA" id="ARBA00022448"/>
    </source>
</evidence>
<dbReference type="Gene3D" id="1.20.1510.10">
    <property type="entry name" value="Cation efflux protein transmembrane domain"/>
    <property type="match status" value="1"/>
</dbReference>
<dbReference type="SUPFAM" id="SSF161111">
    <property type="entry name" value="Cation efflux protein transmembrane domain-like"/>
    <property type="match status" value="1"/>
</dbReference>
<evidence type="ECO:0000259" key="10">
    <source>
        <dbReference type="Pfam" id="PF16916"/>
    </source>
</evidence>
<feature type="transmembrane region" description="Helical" evidence="8">
    <location>
        <begin position="46"/>
        <end position="66"/>
    </location>
</feature>
<dbReference type="AlphaFoldDB" id="A0A401IQC4"/>
<evidence type="ECO:0000256" key="8">
    <source>
        <dbReference type="SAM" id="Phobius"/>
    </source>
</evidence>
<dbReference type="InterPro" id="IPR050681">
    <property type="entry name" value="CDF/SLC30A"/>
</dbReference>
<dbReference type="InterPro" id="IPR058533">
    <property type="entry name" value="Cation_efflux_TM"/>
</dbReference>
<evidence type="ECO:0000256" key="4">
    <source>
        <dbReference type="ARBA" id="ARBA00022692"/>
    </source>
</evidence>
<dbReference type="PANTHER" id="PTHR11562:SF17">
    <property type="entry name" value="RE54080P-RELATED"/>
    <property type="match status" value="1"/>
</dbReference>
<dbReference type="NCBIfam" id="TIGR01297">
    <property type="entry name" value="CDF"/>
    <property type="match status" value="1"/>
</dbReference>
<dbReference type="OrthoDB" id="9809646at2"/>
<keyword evidence="5 8" id="KW-1133">Transmembrane helix</keyword>
<organism evidence="11 12">
    <name type="scientific">Ligilactobacillus salitolerans</name>
    <dbReference type="NCBI Taxonomy" id="1808352"/>
    <lineage>
        <taxon>Bacteria</taxon>
        <taxon>Bacillati</taxon>
        <taxon>Bacillota</taxon>
        <taxon>Bacilli</taxon>
        <taxon>Lactobacillales</taxon>
        <taxon>Lactobacillaceae</taxon>
        <taxon>Ligilactobacillus</taxon>
    </lineage>
</organism>
<accession>A0A401IQC4</accession>
<evidence type="ECO:0000256" key="7">
    <source>
        <dbReference type="ARBA" id="ARBA00023136"/>
    </source>
</evidence>
<dbReference type="SUPFAM" id="SSF160240">
    <property type="entry name" value="Cation efflux protein cytoplasmic domain-like"/>
    <property type="match status" value="1"/>
</dbReference>
<gene>
    <name evidence="11" type="ORF">LFYK43_01900</name>
</gene>
<dbReference type="GO" id="GO:0005385">
    <property type="term" value="F:zinc ion transmembrane transporter activity"/>
    <property type="evidence" value="ECO:0007669"/>
    <property type="project" value="TreeGrafter"/>
</dbReference>
<name>A0A401IQC4_9LACO</name>
<evidence type="ECO:0000256" key="1">
    <source>
        <dbReference type="ARBA" id="ARBA00004141"/>
    </source>
</evidence>
<feature type="domain" description="Cation efflux protein transmembrane" evidence="9">
    <location>
        <begin position="17"/>
        <end position="205"/>
    </location>
</feature>
<feature type="transmembrane region" description="Helical" evidence="8">
    <location>
        <begin position="152"/>
        <end position="177"/>
    </location>
</feature>
<reference evidence="11 12" key="1">
    <citation type="journal article" date="2019" name="Int. J. Syst. Evol. Microbiol.">
        <title>Lactobacillus salitolerans sp. nov., a novel lactic acid bacterium isolated from spent mushroom substrates.</title>
        <authorList>
            <person name="Tohno M."/>
            <person name="Tanizawa Y."/>
            <person name="Kojima Y."/>
            <person name="Sakamoto M."/>
            <person name="Nakamura Y."/>
            <person name="Ohkuma M."/>
            <person name="Kobayashi H."/>
        </authorList>
    </citation>
    <scope>NUCLEOTIDE SEQUENCE [LARGE SCALE GENOMIC DNA]</scope>
    <source>
        <strain evidence="11 12">YK43</strain>
    </source>
</reference>
<feature type="domain" description="Cation efflux protein cytoplasmic" evidence="10">
    <location>
        <begin position="212"/>
        <end position="287"/>
    </location>
</feature>
<sequence>MNSEKMSHTKLASRRYWVGIILNIIFIVIEFVFGGVANSIALVTDAVHNLADVLSLVLSLFALYLMSKKPTKRHTYGFYNTTIMSALTNSIILFVSLTAVIWESIVRLMHETSGAQPVGWLVALVAFGGVLINGLTSYLMKGSMELNDRSNFWHFFGDTLLSLAVVITGLIISFTGWRWLDPVVSILAAIFILYESWSVLSESLAMATNAVPRGIESSAVEKYLLKIPQVKAINDLHIWPLSTTQTALSAHLEISRDCDYFKTLDAVTNGLEHDFKIEHVTIQLETCDKEHCEADI</sequence>
<dbReference type="GO" id="GO:0005886">
    <property type="term" value="C:plasma membrane"/>
    <property type="evidence" value="ECO:0007669"/>
    <property type="project" value="TreeGrafter"/>
</dbReference>
<dbReference type="InterPro" id="IPR027470">
    <property type="entry name" value="Cation_efflux_CTD"/>
</dbReference>
<evidence type="ECO:0000259" key="9">
    <source>
        <dbReference type="Pfam" id="PF01545"/>
    </source>
</evidence>
<evidence type="ECO:0000256" key="6">
    <source>
        <dbReference type="ARBA" id="ARBA00023065"/>
    </source>
</evidence>
<evidence type="ECO:0000256" key="5">
    <source>
        <dbReference type="ARBA" id="ARBA00022989"/>
    </source>
</evidence>
<dbReference type="Proteomes" id="UP000286848">
    <property type="component" value="Unassembled WGS sequence"/>
</dbReference>
<evidence type="ECO:0000313" key="11">
    <source>
        <dbReference type="EMBL" id="GBG93731.1"/>
    </source>
</evidence>
<dbReference type="PANTHER" id="PTHR11562">
    <property type="entry name" value="CATION EFFLUX PROTEIN/ ZINC TRANSPORTER"/>
    <property type="match status" value="1"/>
</dbReference>
<dbReference type="InterPro" id="IPR027469">
    <property type="entry name" value="Cation_efflux_TMD_sf"/>
</dbReference>
<feature type="transmembrane region" description="Helical" evidence="8">
    <location>
        <begin position="78"/>
        <end position="102"/>
    </location>
</feature>
<keyword evidence="12" id="KW-1185">Reference proteome</keyword>
<dbReference type="InterPro" id="IPR002524">
    <property type="entry name" value="Cation_efflux"/>
</dbReference>